<dbReference type="AlphaFoldDB" id="A0AA49FNV7"/>
<gene>
    <name evidence="1" type="ORF">OHM77_06425</name>
</gene>
<evidence type="ECO:0000313" key="1">
    <source>
        <dbReference type="EMBL" id="WIM06895.1"/>
    </source>
</evidence>
<organism evidence="1">
    <name type="scientific">Candidatus Nitricoxidivorans perseverans</name>
    <dbReference type="NCBI Taxonomy" id="2975601"/>
    <lineage>
        <taxon>Bacteria</taxon>
        <taxon>Pseudomonadati</taxon>
        <taxon>Pseudomonadota</taxon>
        <taxon>Betaproteobacteria</taxon>
        <taxon>Nitrosomonadales</taxon>
        <taxon>Sterolibacteriaceae</taxon>
        <taxon>Candidatus Nitricoxidivorans</taxon>
    </lineage>
</organism>
<proteinExistence type="predicted"/>
<reference evidence="1" key="1">
    <citation type="journal article" date="2023" name="Nat. Microbiol.">
        <title>Enrichment and characterization of a nitric oxide-reducing microbial community in a continuous bioreactor.</title>
        <authorList>
            <person name="Garrido-Amador P."/>
            <person name="Stortenbeker N."/>
            <person name="Wessels H.J.C.T."/>
            <person name="Speth D.R."/>
            <person name="Garcia-Heredia I."/>
            <person name="Kartal B."/>
        </authorList>
    </citation>
    <scope>NUCLEOTIDE SEQUENCE</scope>
    <source>
        <strain evidence="1">MAG1</strain>
    </source>
</reference>
<dbReference type="EMBL" id="CP107246">
    <property type="protein sequence ID" value="WIM06895.1"/>
    <property type="molecule type" value="Genomic_DNA"/>
</dbReference>
<dbReference type="KEGG" id="npv:OHM77_06425"/>
<protein>
    <recommendedName>
        <fullName evidence="2">ParB/Sulfiredoxin domain-containing protein</fullName>
    </recommendedName>
</protein>
<dbReference type="Proteomes" id="UP001234916">
    <property type="component" value="Chromosome"/>
</dbReference>
<accession>A0AA49FNV7</accession>
<sequence>MTDGTTLIERLPTDSLHFDLRNPRLAEYGIDDGLDEDQVLEILWDAMDVMELVQSISASGFFDHEALIVATEGGKDVVIEGNRRLAAVKVLRSPGLAAEKGWQIPKISAKDRKRLDHLPAIRHSREESWRYLGFKHVNGPAKWRSYAKAMYIAEVHRKYGVSLSDIANQIGDRHRTVQRLFRGLMVLEQAERAKVFDREDRFHKNLSFSHLYTGLDYPEMSGFLGVATKEAESVNPVPKEKVKALGELCVWLYGSRKEKREPVVRSQNPDLRQLNSVVANREAVEALRAGAPLDKAFEISRPPQAVFESALLAAKRELTTARAHLTTGYDNSEMLFRIAGTIADMADDIYEELERKRKAPRGRDKKQRVAE</sequence>
<name>A0AA49FNV7_9PROT</name>
<evidence type="ECO:0008006" key="2">
    <source>
        <dbReference type="Google" id="ProtNLM"/>
    </source>
</evidence>